<dbReference type="InterPro" id="IPR011009">
    <property type="entry name" value="Kinase-like_dom_sf"/>
</dbReference>
<dbReference type="Proteomes" id="UP001652660">
    <property type="component" value="Chromosome 8e"/>
</dbReference>
<dbReference type="InterPro" id="IPR051564">
    <property type="entry name" value="LRR_receptor-like_kinase"/>
</dbReference>
<dbReference type="OrthoDB" id="1103805at2759"/>
<dbReference type="GO" id="GO:0005524">
    <property type="term" value="F:ATP binding"/>
    <property type="evidence" value="ECO:0007669"/>
    <property type="project" value="UniProtKB-KW"/>
</dbReference>
<name>A0A6P6TVZ9_COFAR</name>
<dbReference type="GeneID" id="113704847"/>
<dbReference type="GO" id="GO:0004674">
    <property type="term" value="F:protein serine/threonine kinase activity"/>
    <property type="evidence" value="ECO:0007669"/>
    <property type="project" value="UniProtKB-KW"/>
</dbReference>
<dbReference type="GO" id="GO:0005886">
    <property type="term" value="C:plasma membrane"/>
    <property type="evidence" value="ECO:0007669"/>
    <property type="project" value="UniProtKB-SubCell"/>
</dbReference>
<dbReference type="Pfam" id="PF00069">
    <property type="entry name" value="Pkinase"/>
    <property type="match status" value="1"/>
</dbReference>
<dbReference type="RefSeq" id="XP_027082520.2">
    <property type="nucleotide sequence ID" value="XM_027226719.2"/>
</dbReference>
<dbReference type="PROSITE" id="PS50011">
    <property type="entry name" value="PROTEIN_KINASE_DOM"/>
    <property type="match status" value="1"/>
</dbReference>
<dbReference type="AlphaFoldDB" id="A0A6P6TVZ9"/>
<dbReference type="Gene3D" id="3.30.200.20">
    <property type="entry name" value="Phosphorylase Kinase, domain 1"/>
    <property type="match status" value="1"/>
</dbReference>
<organism evidence="2 3">
    <name type="scientific">Coffea arabica</name>
    <name type="common">Arabian coffee</name>
    <dbReference type="NCBI Taxonomy" id="13443"/>
    <lineage>
        <taxon>Eukaryota</taxon>
        <taxon>Viridiplantae</taxon>
        <taxon>Streptophyta</taxon>
        <taxon>Embryophyta</taxon>
        <taxon>Tracheophyta</taxon>
        <taxon>Spermatophyta</taxon>
        <taxon>Magnoliopsida</taxon>
        <taxon>eudicotyledons</taxon>
        <taxon>Gunneridae</taxon>
        <taxon>Pentapetalae</taxon>
        <taxon>asterids</taxon>
        <taxon>lamiids</taxon>
        <taxon>Gentianales</taxon>
        <taxon>Rubiaceae</taxon>
        <taxon>Ixoroideae</taxon>
        <taxon>Gardenieae complex</taxon>
        <taxon>Bertiereae - Coffeeae clade</taxon>
        <taxon>Coffeeae</taxon>
        <taxon>Coffea</taxon>
    </lineage>
</organism>
<proteinExistence type="predicted"/>
<dbReference type="PANTHER" id="PTHR48055">
    <property type="entry name" value="LEUCINE-RICH REPEAT RECEPTOR PROTEIN KINASE EMS1"/>
    <property type="match status" value="1"/>
</dbReference>
<dbReference type="InterPro" id="IPR008271">
    <property type="entry name" value="Ser/Thr_kinase_AS"/>
</dbReference>
<gene>
    <name evidence="3" type="primary">LOC113704847</name>
</gene>
<protein>
    <submittedName>
        <fullName evidence="3">Probable LRR receptor-like serine/threonine-protein kinase At3g47570</fullName>
    </submittedName>
</protein>
<keyword evidence="2" id="KW-1185">Reference proteome</keyword>
<dbReference type="PROSITE" id="PS00108">
    <property type="entry name" value="PROTEIN_KINASE_ST"/>
    <property type="match status" value="1"/>
</dbReference>
<dbReference type="PANTHER" id="PTHR48055:SF55">
    <property type="entry name" value="PROTEIN KINASE DOMAIN-CONTAINING PROTEIN"/>
    <property type="match status" value="1"/>
</dbReference>
<feature type="domain" description="Protein kinase" evidence="1">
    <location>
        <begin position="1"/>
        <end position="296"/>
    </location>
</feature>
<dbReference type="Gene3D" id="1.10.510.10">
    <property type="entry name" value="Transferase(Phosphotransferase) domain 1"/>
    <property type="match status" value="1"/>
</dbReference>
<evidence type="ECO:0000259" key="1">
    <source>
        <dbReference type="PROSITE" id="PS50011"/>
    </source>
</evidence>
<reference evidence="3" key="2">
    <citation type="submission" date="2025-08" db="UniProtKB">
        <authorList>
            <consortium name="RefSeq"/>
        </authorList>
    </citation>
    <scope>IDENTIFICATION</scope>
    <source>
        <tissue evidence="3">Leaves</tissue>
    </source>
</reference>
<accession>A0A6P6TVZ9</accession>
<reference evidence="2" key="1">
    <citation type="journal article" date="2025" name="Foods">
        <title>Unveiling the Microbial Signatures of Arabica Coffee Cherries: Insights into Ripeness Specific Diversity, Functional Traits, and Implications for Quality and Safety.</title>
        <authorList>
            <consortium name="RefSeq"/>
            <person name="Tenea G.N."/>
            <person name="Cifuentes V."/>
            <person name="Reyes P."/>
            <person name="Cevallos-Vallejos M."/>
        </authorList>
    </citation>
    <scope>NUCLEOTIDE SEQUENCE [LARGE SCALE GENOMIC DNA]</scope>
</reference>
<dbReference type="SMART" id="SM00220">
    <property type="entry name" value="S_TKc"/>
    <property type="match status" value="1"/>
</dbReference>
<evidence type="ECO:0000313" key="2">
    <source>
        <dbReference type="Proteomes" id="UP001652660"/>
    </source>
</evidence>
<sequence>MLVAIKVLDLQKIGSSKSFKAECKALRNIRHRNLVSVLSYCSSIDSKGHEFKALIYEFMENGDLDLWQHPEKADQTTRLRSLDLSQRLNIATDVASALHYLHNQSETTVVHCDLKPSNILVDNDLVAHVGDFGLARLLPRTAITFVEEGTSSFVLLKGSIGYAAPECQQPKTSTERVSQHRLRVMSIAMARYGILLLEMITERRPTDDMFTDGLDLYNYVNMAMPEQLSKIVDPVLIATGEENREMAVGEEVNNGGRQMECLVSLLKIGLKCSARLPNDRMHMNEVGEGEPKEAVIGASGDTDPTRSRECYGTTLRFFSLLVRVQPHQQPKEGLKSLVRDSA</sequence>
<dbReference type="InterPro" id="IPR000719">
    <property type="entry name" value="Prot_kinase_dom"/>
</dbReference>
<evidence type="ECO:0000313" key="3">
    <source>
        <dbReference type="RefSeq" id="XP_027082520.2"/>
    </source>
</evidence>
<dbReference type="SUPFAM" id="SSF56112">
    <property type="entry name" value="Protein kinase-like (PK-like)"/>
    <property type="match status" value="1"/>
</dbReference>